<keyword evidence="6" id="KW-0804">Transcription</keyword>
<dbReference type="InterPro" id="IPR031316">
    <property type="entry name" value="FlgM_C"/>
</dbReference>
<evidence type="ECO:0000259" key="9">
    <source>
        <dbReference type="Pfam" id="PF04316"/>
    </source>
</evidence>
<dbReference type="Proteomes" id="UP000733744">
    <property type="component" value="Unassembled WGS sequence"/>
</dbReference>
<accession>A0ABY3C8Q7</accession>
<protein>
    <recommendedName>
        <fullName evidence="2">Negative regulator of flagellin synthesis</fullName>
    </recommendedName>
    <alternativeName>
        <fullName evidence="8">Anti-sigma-28 factor</fullName>
    </alternativeName>
</protein>
<dbReference type="InterPro" id="IPR035890">
    <property type="entry name" value="Anti-sigma-28_factor_FlgM_sf"/>
</dbReference>
<evidence type="ECO:0000256" key="5">
    <source>
        <dbReference type="ARBA" id="ARBA00023015"/>
    </source>
</evidence>
<evidence type="ECO:0000313" key="11">
    <source>
        <dbReference type="Proteomes" id="UP000733744"/>
    </source>
</evidence>
<dbReference type="EMBL" id="RYFG02000104">
    <property type="protein sequence ID" value="TRW93022.1"/>
    <property type="molecule type" value="Genomic_DNA"/>
</dbReference>
<comment type="function">
    <text evidence="7">Responsible for the coupling of flagellin expression to flagellar assembly by preventing expression of the flagellin genes when a component of the middle class of proteins is defective. It negatively regulates flagellar genes by inhibiting the activity of FliA by directly binding to FliA.</text>
</comment>
<evidence type="ECO:0000256" key="4">
    <source>
        <dbReference type="ARBA" id="ARBA00022795"/>
    </source>
</evidence>
<dbReference type="Pfam" id="PF04316">
    <property type="entry name" value="FlgM"/>
    <property type="match status" value="1"/>
</dbReference>
<reference evidence="10 11" key="1">
    <citation type="journal article" date="2019" name="Antonie Van Leeuwenhoek">
        <title>Description of 'Ca. Methylobacter oryzae' KRF1, a novel species from the environmentally important Methylobacter clade 2.</title>
        <authorList>
            <person name="Khatri K."/>
            <person name="Mohite J.A."/>
            <person name="Pandit P.S."/>
            <person name="Bahulikar R."/>
            <person name="Rahalkar M.C."/>
        </authorList>
    </citation>
    <scope>NUCLEOTIDE SEQUENCE [LARGE SCALE GENOMIC DNA]</scope>
    <source>
        <strain evidence="10 11">KRF1</strain>
    </source>
</reference>
<evidence type="ECO:0000256" key="3">
    <source>
        <dbReference type="ARBA" id="ARBA00022491"/>
    </source>
</evidence>
<keyword evidence="3" id="KW-0678">Repressor</keyword>
<comment type="caution">
    <text evidence="10">The sequence shown here is derived from an EMBL/GenBank/DDBJ whole genome shotgun (WGS) entry which is preliminary data.</text>
</comment>
<dbReference type="RefSeq" id="WP_127027974.1">
    <property type="nucleotide sequence ID" value="NZ_RYFG02000104.1"/>
</dbReference>
<keyword evidence="11" id="KW-1185">Reference proteome</keyword>
<evidence type="ECO:0000256" key="6">
    <source>
        <dbReference type="ARBA" id="ARBA00023163"/>
    </source>
</evidence>
<evidence type="ECO:0000256" key="7">
    <source>
        <dbReference type="ARBA" id="ARBA00024739"/>
    </source>
</evidence>
<keyword evidence="10" id="KW-0282">Flagellum</keyword>
<proteinExistence type="inferred from homology"/>
<evidence type="ECO:0000256" key="1">
    <source>
        <dbReference type="ARBA" id="ARBA00005322"/>
    </source>
</evidence>
<evidence type="ECO:0000256" key="8">
    <source>
        <dbReference type="ARBA" id="ARBA00030117"/>
    </source>
</evidence>
<keyword evidence="4" id="KW-1005">Bacterial flagellum biogenesis</keyword>
<name>A0ABY3C8Q7_9GAMM</name>
<dbReference type="NCBIfam" id="TIGR03824">
    <property type="entry name" value="FlgM_jcvi"/>
    <property type="match status" value="1"/>
</dbReference>
<keyword evidence="5" id="KW-0805">Transcription regulation</keyword>
<comment type="similarity">
    <text evidence="1">Belongs to the FlgM family.</text>
</comment>
<organism evidence="10 11">
    <name type="scientific">Candidatus Methylobacter oryzae</name>
    <dbReference type="NCBI Taxonomy" id="2497749"/>
    <lineage>
        <taxon>Bacteria</taxon>
        <taxon>Pseudomonadati</taxon>
        <taxon>Pseudomonadota</taxon>
        <taxon>Gammaproteobacteria</taxon>
        <taxon>Methylococcales</taxon>
        <taxon>Methylococcaceae</taxon>
        <taxon>Methylobacter</taxon>
    </lineage>
</organism>
<evidence type="ECO:0000313" key="10">
    <source>
        <dbReference type="EMBL" id="TRW93022.1"/>
    </source>
</evidence>
<dbReference type="SUPFAM" id="SSF101498">
    <property type="entry name" value="Anti-sigma factor FlgM"/>
    <property type="match status" value="1"/>
</dbReference>
<sequence length="97" mass="10305">MAIEITGRTSGLTTISPPLKSGVDAEKKVAVANTEESDSVALTATTQEIKKTLSSSSSSPVDVDRVNAIKKSLADGSYSINAEQVAKKFMQFERLMP</sequence>
<gene>
    <name evidence="10" type="primary">flgM</name>
    <name evidence="10" type="ORF">EKO24_013890</name>
</gene>
<keyword evidence="10" id="KW-0969">Cilium</keyword>
<evidence type="ECO:0000256" key="2">
    <source>
        <dbReference type="ARBA" id="ARBA00017823"/>
    </source>
</evidence>
<feature type="domain" description="Anti-sigma-28 factor FlgM C-terminal" evidence="9">
    <location>
        <begin position="38"/>
        <end position="90"/>
    </location>
</feature>
<dbReference type="InterPro" id="IPR007412">
    <property type="entry name" value="FlgM"/>
</dbReference>
<keyword evidence="10" id="KW-0966">Cell projection</keyword>